<evidence type="ECO:0000259" key="7">
    <source>
        <dbReference type="SMART" id="SM00277"/>
    </source>
</evidence>
<dbReference type="RefSeq" id="XP_004993639.1">
    <property type="nucleotide sequence ID" value="XM_004993582.1"/>
</dbReference>
<protein>
    <submittedName>
        <fullName evidence="8">Progranulin</fullName>
    </submittedName>
</protein>
<keyword evidence="4" id="KW-1015">Disulfide bond</keyword>
<evidence type="ECO:0000256" key="2">
    <source>
        <dbReference type="ARBA" id="ARBA00010093"/>
    </source>
</evidence>
<dbReference type="GO" id="GO:0005576">
    <property type="term" value="C:extracellular region"/>
    <property type="evidence" value="ECO:0007669"/>
    <property type="project" value="UniProtKB-SubCell"/>
</dbReference>
<evidence type="ECO:0000256" key="3">
    <source>
        <dbReference type="ARBA" id="ARBA00022525"/>
    </source>
</evidence>
<feature type="domain" description="Granulins" evidence="7">
    <location>
        <begin position="162"/>
        <end position="210"/>
    </location>
</feature>
<keyword evidence="3" id="KW-0964">Secreted</keyword>
<dbReference type="SUPFAM" id="SSF57277">
    <property type="entry name" value="Granulin repeat"/>
    <property type="match status" value="1"/>
</dbReference>
<evidence type="ECO:0000256" key="6">
    <source>
        <dbReference type="SAM" id="SignalP"/>
    </source>
</evidence>
<dbReference type="InterPro" id="IPR000118">
    <property type="entry name" value="Granulin"/>
</dbReference>
<dbReference type="Proteomes" id="UP000007799">
    <property type="component" value="Unassembled WGS sequence"/>
</dbReference>
<dbReference type="OrthoDB" id="5854875at2759"/>
<dbReference type="PANTHER" id="PTHR12274">
    <property type="entry name" value="GRANULIN"/>
    <property type="match status" value="1"/>
</dbReference>
<feature type="domain" description="Granulins" evidence="7">
    <location>
        <begin position="36"/>
        <end position="85"/>
    </location>
</feature>
<dbReference type="Gene3D" id="2.10.25.160">
    <property type="entry name" value="Granulin"/>
    <property type="match status" value="2"/>
</dbReference>
<feature type="region of interest" description="Disordered" evidence="5">
    <location>
        <begin position="89"/>
        <end position="154"/>
    </location>
</feature>
<comment type="subcellular location">
    <subcellularLocation>
        <location evidence="1">Secreted</location>
    </subcellularLocation>
</comment>
<dbReference type="InterPro" id="IPR039036">
    <property type="entry name" value="Granulin_fam"/>
</dbReference>
<evidence type="ECO:0000256" key="5">
    <source>
        <dbReference type="SAM" id="MobiDB-lite"/>
    </source>
</evidence>
<name>F2UB64_SALR5</name>
<comment type="similarity">
    <text evidence="2">Belongs to the granulin family.</text>
</comment>
<gene>
    <name evidence="8" type="ORF">PTSG_05769</name>
</gene>
<feature type="compositionally biased region" description="Basic and acidic residues" evidence="5">
    <location>
        <begin position="135"/>
        <end position="151"/>
    </location>
</feature>
<feature type="compositionally biased region" description="Basic and acidic residues" evidence="5">
    <location>
        <begin position="110"/>
        <end position="119"/>
    </location>
</feature>
<dbReference type="AlphaFoldDB" id="F2UB64"/>
<evidence type="ECO:0000313" key="9">
    <source>
        <dbReference type="Proteomes" id="UP000007799"/>
    </source>
</evidence>
<organism evidence="9">
    <name type="scientific">Salpingoeca rosetta (strain ATCC 50818 / BSB-021)</name>
    <dbReference type="NCBI Taxonomy" id="946362"/>
    <lineage>
        <taxon>Eukaryota</taxon>
        <taxon>Choanoflagellata</taxon>
        <taxon>Craspedida</taxon>
        <taxon>Salpingoecidae</taxon>
        <taxon>Salpingoeca</taxon>
    </lineage>
</organism>
<reference evidence="8" key="1">
    <citation type="submission" date="2009-08" db="EMBL/GenBank/DDBJ databases">
        <title>Annotation of Salpingoeca rosetta.</title>
        <authorList>
            <consortium name="The Broad Institute Genome Sequencing Platform"/>
            <person name="Russ C."/>
            <person name="Cuomo C."/>
            <person name="Burger G."/>
            <person name="Gray M.W."/>
            <person name="Holland P.W.H."/>
            <person name="King N."/>
            <person name="Lang F.B.F."/>
            <person name="Roger A.J."/>
            <person name="Ruiz-Trillo I."/>
            <person name="Young S.K."/>
            <person name="Zeng Q."/>
            <person name="Gargeya S."/>
            <person name="Alvarado L."/>
            <person name="Berlin A."/>
            <person name="Chapman S.B."/>
            <person name="Chen Z."/>
            <person name="Freedman E."/>
            <person name="Gellesch M."/>
            <person name="Goldberg J."/>
            <person name="Griggs A."/>
            <person name="Gujja S."/>
            <person name="Heilman E."/>
            <person name="Heiman D."/>
            <person name="Howarth C."/>
            <person name="Mehta T."/>
            <person name="Neiman D."/>
            <person name="Pearson M."/>
            <person name="Roberts A."/>
            <person name="Saif S."/>
            <person name="Shea T."/>
            <person name="Shenoy N."/>
            <person name="Sisk P."/>
            <person name="Stolte C."/>
            <person name="Sykes S."/>
            <person name="White J."/>
            <person name="Yandava C."/>
            <person name="Haas B."/>
            <person name="Nusbaum C."/>
            <person name="Birren B."/>
        </authorList>
    </citation>
    <scope>NUCLEOTIDE SEQUENCE [LARGE SCALE GENOMIC DNA]</scope>
    <source>
        <strain evidence="8">ATCC 50818</strain>
    </source>
</reference>
<evidence type="ECO:0000256" key="4">
    <source>
        <dbReference type="ARBA" id="ARBA00023157"/>
    </source>
</evidence>
<sequence>MTMTMMMQQRGVHLVVAVAVAMLAVALSQVNAAERCSEGAKCPSHNTCCKMDGGRFGCCPYANATCCSNFCCPPNSQCAEDGRSCDTGPGPTPVSPTSSTTTSEPATKNDLLHNNRQHELVPVTPASQRSAPSHNAKDSLESSPRERRQDDFGVDQPNAIVCPDGSYCPDFNTCCQIPGGYGCCSLSDGVCCPDGAFCCPSGMTCGQRSCYAEE</sequence>
<dbReference type="KEGG" id="sre:PTSG_05769"/>
<keyword evidence="9" id="KW-1185">Reference proteome</keyword>
<feature type="chain" id="PRO_5003290888" evidence="6">
    <location>
        <begin position="33"/>
        <end position="214"/>
    </location>
</feature>
<accession>F2UB64</accession>
<dbReference type="eggNOG" id="KOG4296">
    <property type="taxonomic scope" value="Eukaryota"/>
</dbReference>
<dbReference type="STRING" id="946362.F2UB64"/>
<dbReference type="GeneID" id="16074215"/>
<evidence type="ECO:0000313" key="8">
    <source>
        <dbReference type="EMBL" id="EGD74077.1"/>
    </source>
</evidence>
<dbReference type="PANTHER" id="PTHR12274:SF3">
    <property type="entry name" value="PROGRANULIN"/>
    <property type="match status" value="1"/>
</dbReference>
<dbReference type="InterPro" id="IPR037277">
    <property type="entry name" value="Granulin_sf"/>
</dbReference>
<evidence type="ECO:0000256" key="1">
    <source>
        <dbReference type="ARBA" id="ARBA00004613"/>
    </source>
</evidence>
<dbReference type="InParanoid" id="F2UB64"/>
<keyword evidence="6" id="KW-0732">Signal</keyword>
<proteinExistence type="inferred from homology"/>
<feature type="signal peptide" evidence="6">
    <location>
        <begin position="1"/>
        <end position="32"/>
    </location>
</feature>
<dbReference type="EMBL" id="GL832967">
    <property type="protein sequence ID" value="EGD74077.1"/>
    <property type="molecule type" value="Genomic_DNA"/>
</dbReference>
<dbReference type="Pfam" id="PF00396">
    <property type="entry name" value="Granulin"/>
    <property type="match status" value="2"/>
</dbReference>
<dbReference type="SMART" id="SM00277">
    <property type="entry name" value="GRAN"/>
    <property type="match status" value="2"/>
</dbReference>